<evidence type="ECO:0000313" key="3">
    <source>
        <dbReference type="Proteomes" id="UP000216998"/>
    </source>
</evidence>
<comment type="caution">
    <text evidence="2">The sequence shown here is derived from an EMBL/GenBank/DDBJ whole genome shotgun (WGS) entry which is preliminary data.</text>
</comment>
<proteinExistence type="predicted"/>
<accession>A0A255YX33</accession>
<dbReference type="PANTHER" id="PTHR43236:SF1">
    <property type="entry name" value="BLL7220 PROTEIN"/>
    <property type="match status" value="1"/>
</dbReference>
<dbReference type="InterPro" id="IPR052345">
    <property type="entry name" value="Rad_response_metalloprotease"/>
</dbReference>
<dbReference type="OrthoDB" id="9794834at2"/>
<name>A0A255YX33_9PROT</name>
<gene>
    <name evidence="2" type="ORF">CHU95_15675</name>
</gene>
<dbReference type="PANTHER" id="PTHR43236">
    <property type="entry name" value="ANTITOXIN HIGA1"/>
    <property type="match status" value="1"/>
</dbReference>
<dbReference type="Proteomes" id="UP000216998">
    <property type="component" value="Unassembled WGS sequence"/>
</dbReference>
<evidence type="ECO:0000259" key="1">
    <source>
        <dbReference type="Pfam" id="PF06114"/>
    </source>
</evidence>
<dbReference type="InterPro" id="IPR010359">
    <property type="entry name" value="IrrE_HExxH"/>
</dbReference>
<feature type="domain" description="IrrE N-terminal-like" evidence="1">
    <location>
        <begin position="92"/>
        <end position="180"/>
    </location>
</feature>
<reference evidence="2 3" key="1">
    <citation type="submission" date="2017-07" db="EMBL/GenBank/DDBJ databases">
        <title>Niveispirillum cyanobacteriorum sp. nov., isolated from cyanobacterial aggregates in a eutrophic lake.</title>
        <authorList>
            <person name="Cai H."/>
        </authorList>
    </citation>
    <scope>NUCLEOTIDE SEQUENCE [LARGE SCALE GENOMIC DNA]</scope>
    <source>
        <strain evidence="3">TH1-14</strain>
    </source>
</reference>
<dbReference type="Pfam" id="PF06114">
    <property type="entry name" value="Peptidase_M78"/>
    <property type="match status" value="1"/>
</dbReference>
<protein>
    <recommendedName>
        <fullName evidence="1">IrrE N-terminal-like domain-containing protein</fullName>
    </recommendedName>
</protein>
<dbReference type="Gene3D" id="1.10.10.2910">
    <property type="match status" value="1"/>
</dbReference>
<dbReference type="RefSeq" id="WP_094457211.1">
    <property type="nucleotide sequence ID" value="NZ_NOXU01000030.1"/>
</dbReference>
<organism evidence="2 3">
    <name type="scientific">Niveispirillum lacus</name>
    <dbReference type="NCBI Taxonomy" id="1981099"/>
    <lineage>
        <taxon>Bacteria</taxon>
        <taxon>Pseudomonadati</taxon>
        <taxon>Pseudomonadota</taxon>
        <taxon>Alphaproteobacteria</taxon>
        <taxon>Rhodospirillales</taxon>
        <taxon>Azospirillaceae</taxon>
        <taxon>Niveispirillum</taxon>
    </lineage>
</organism>
<keyword evidence="3" id="KW-1185">Reference proteome</keyword>
<dbReference type="AlphaFoldDB" id="A0A255YX33"/>
<dbReference type="EMBL" id="NOXU01000030">
    <property type="protein sequence ID" value="OYQ33772.1"/>
    <property type="molecule type" value="Genomic_DNA"/>
</dbReference>
<evidence type="ECO:0000313" key="2">
    <source>
        <dbReference type="EMBL" id="OYQ33772.1"/>
    </source>
</evidence>
<sequence length="324" mass="36638">MIRQRHKLDDLLTAKMGGRDAYDAMRRACDELLAQAGPIRLPIKLAPLARLMGAELNYDNSNIVGREEAAIYFRSGKLILWVSRDRFQNMRTQKRARFSIAHELGHLLLFRMLGPEFLDHSENDSQSYALTERLCDFAASQILMPRTVLLDAAKERFFTEDGLKYLEELFAVSSPALLRALADLLPSGAVLELRKFSRHRREHMLWRVQSCMLAASAEDFTSWLPNGCTLKHLQGMPSPEELPNGCPVPLGLITLIRGRSRISREAIATRTEYRLKRHPELLPPIQSPLASTQIMEDESAGRVLVLIGKPGTLNTIWPLAETLE</sequence>